<feature type="transmembrane region" description="Helical" evidence="1">
    <location>
        <begin position="97"/>
        <end position="117"/>
    </location>
</feature>
<comment type="caution">
    <text evidence="2">The sequence shown here is derived from an EMBL/GenBank/DDBJ whole genome shotgun (WGS) entry which is preliminary data.</text>
</comment>
<accession>A0A942U901</accession>
<organism evidence="2 3">
    <name type="scientific">Neobacillus rhizophilus</name>
    <dbReference type="NCBI Taxonomy" id="2833579"/>
    <lineage>
        <taxon>Bacteria</taxon>
        <taxon>Bacillati</taxon>
        <taxon>Bacillota</taxon>
        <taxon>Bacilli</taxon>
        <taxon>Bacillales</taxon>
        <taxon>Bacillaceae</taxon>
        <taxon>Neobacillus</taxon>
    </lineage>
</organism>
<reference evidence="2" key="1">
    <citation type="submission" date="2021-05" db="EMBL/GenBank/DDBJ databases">
        <title>Novel Bacillus species.</title>
        <authorList>
            <person name="Liu G."/>
        </authorList>
    </citation>
    <scope>NUCLEOTIDE SEQUENCE</scope>
    <source>
        <strain evidence="2">FJAT-49825</strain>
    </source>
</reference>
<evidence type="ECO:0000313" key="3">
    <source>
        <dbReference type="Proteomes" id="UP000679749"/>
    </source>
</evidence>
<gene>
    <name evidence="2" type="ORF">KHA99_20300</name>
</gene>
<feature type="transmembrane region" description="Helical" evidence="1">
    <location>
        <begin position="54"/>
        <end position="76"/>
    </location>
</feature>
<evidence type="ECO:0000313" key="2">
    <source>
        <dbReference type="EMBL" id="MBS4214793.1"/>
    </source>
</evidence>
<sequence length="326" mass="38467">MAIENKLTKKLYRRLILRYLFFGSKSSLFILLLYIMWWRILYTITKIGQMKTNIPIFLGISFLLLLMFIHIIVTYRKLVKREINEDLKIVKPVHPNFWKWTVILFSLVTMVGGYYVGSNAVNFNGALAWKIQELKTETRVKLENDNFYAAKLDGILDSVKEKMELEPYLMTNDLKIDFEKDGTITDIYMYVYGFDQDRKLQSGYLIYFDKTKSNKVKIHKQDWHGEGTTVYDPNNDLSIVINMLKWIPVKDEVKRWNEEHYAVMYKGIRNWGIIREGIRYMDEKGKVIPSISAPGNSGPTISLYVPGKEDMITPQRYIYNPFFHEE</sequence>
<keyword evidence="3" id="KW-1185">Reference proteome</keyword>
<feature type="transmembrane region" description="Helical" evidence="1">
    <location>
        <begin position="20"/>
        <end position="42"/>
    </location>
</feature>
<protein>
    <submittedName>
        <fullName evidence="2">Uncharacterized protein</fullName>
    </submittedName>
</protein>
<dbReference type="Proteomes" id="UP000679749">
    <property type="component" value="Unassembled WGS sequence"/>
</dbReference>
<name>A0A942U901_9BACI</name>
<dbReference type="AlphaFoldDB" id="A0A942U901"/>
<dbReference type="EMBL" id="JAGYPF010000004">
    <property type="protein sequence ID" value="MBS4214793.1"/>
    <property type="molecule type" value="Genomic_DNA"/>
</dbReference>
<keyword evidence="1" id="KW-1133">Transmembrane helix</keyword>
<dbReference type="RefSeq" id="WP_213119302.1">
    <property type="nucleotide sequence ID" value="NZ_JAGYPF010000004.1"/>
</dbReference>
<proteinExistence type="predicted"/>
<keyword evidence="1" id="KW-0472">Membrane</keyword>
<evidence type="ECO:0000256" key="1">
    <source>
        <dbReference type="SAM" id="Phobius"/>
    </source>
</evidence>
<keyword evidence="1" id="KW-0812">Transmembrane</keyword>